<dbReference type="AlphaFoldDB" id="A0A8S0RBW0"/>
<dbReference type="OrthoDB" id="913515at2759"/>
<protein>
    <submittedName>
        <fullName evidence="1">Uncharacterized protein</fullName>
    </submittedName>
</protein>
<dbReference type="InterPro" id="IPR036770">
    <property type="entry name" value="Ankyrin_rpt-contain_sf"/>
</dbReference>
<organism evidence="1 2">
    <name type="scientific">Olea europaea subsp. europaea</name>
    <dbReference type="NCBI Taxonomy" id="158383"/>
    <lineage>
        <taxon>Eukaryota</taxon>
        <taxon>Viridiplantae</taxon>
        <taxon>Streptophyta</taxon>
        <taxon>Embryophyta</taxon>
        <taxon>Tracheophyta</taxon>
        <taxon>Spermatophyta</taxon>
        <taxon>Magnoliopsida</taxon>
        <taxon>eudicotyledons</taxon>
        <taxon>Gunneridae</taxon>
        <taxon>Pentapetalae</taxon>
        <taxon>asterids</taxon>
        <taxon>lamiids</taxon>
        <taxon>Lamiales</taxon>
        <taxon>Oleaceae</taxon>
        <taxon>Oleeae</taxon>
        <taxon>Olea</taxon>
    </lineage>
</organism>
<reference evidence="1 2" key="1">
    <citation type="submission" date="2019-12" db="EMBL/GenBank/DDBJ databases">
        <authorList>
            <person name="Alioto T."/>
            <person name="Alioto T."/>
            <person name="Gomez Garrido J."/>
        </authorList>
    </citation>
    <scope>NUCLEOTIDE SEQUENCE [LARGE SCALE GENOMIC DNA]</scope>
</reference>
<dbReference type="Proteomes" id="UP000594638">
    <property type="component" value="Unassembled WGS sequence"/>
</dbReference>
<dbReference type="Gene3D" id="1.25.40.20">
    <property type="entry name" value="Ankyrin repeat-containing domain"/>
    <property type="match status" value="1"/>
</dbReference>
<proteinExistence type="predicted"/>
<dbReference type="EMBL" id="CACTIH010002362">
    <property type="protein sequence ID" value="CAA2976127.1"/>
    <property type="molecule type" value="Genomic_DNA"/>
</dbReference>
<gene>
    <name evidence="1" type="ORF">OLEA9_A037448</name>
</gene>
<dbReference type="PANTHER" id="PTHR47303:SF1">
    <property type="entry name" value="NF-KAPPA-B INHIBITOR BETA"/>
    <property type="match status" value="1"/>
</dbReference>
<sequence length="108" mass="12315">MYKAALKGDWKDAERVLESDKSAGCLKITEREDMPLHIAAVTKRTAFIRKLVERLNKVDLELPNKYNNTTFCFAAISGVVGIAKLMYDKNYILPTIRGKNKLSPKWQL</sequence>
<comment type="caution">
    <text evidence="1">The sequence shown here is derived from an EMBL/GenBank/DDBJ whole genome shotgun (WGS) entry which is preliminary data.</text>
</comment>
<name>A0A8S0RBW0_OLEEU</name>
<evidence type="ECO:0000313" key="1">
    <source>
        <dbReference type="EMBL" id="CAA2976127.1"/>
    </source>
</evidence>
<dbReference type="Gramene" id="OE9A037448T1">
    <property type="protein sequence ID" value="OE9A037448C1"/>
    <property type="gene ID" value="OE9A037448"/>
</dbReference>
<keyword evidence="2" id="KW-1185">Reference proteome</keyword>
<dbReference type="PANTHER" id="PTHR47303">
    <property type="match status" value="1"/>
</dbReference>
<accession>A0A8S0RBW0</accession>
<evidence type="ECO:0000313" key="2">
    <source>
        <dbReference type="Proteomes" id="UP000594638"/>
    </source>
</evidence>
<dbReference type="SUPFAM" id="SSF48403">
    <property type="entry name" value="Ankyrin repeat"/>
    <property type="match status" value="1"/>
</dbReference>